<dbReference type="PANTHER" id="PTHR16311">
    <property type="entry name" value="THROMBOSPONDIN TYPE I DOMAIN-CONTAINING 1"/>
    <property type="match status" value="1"/>
</dbReference>
<dbReference type="PANTHER" id="PTHR16311:SF3">
    <property type="entry name" value="THROMBOSPONDIN TYPE-1 DOMAIN-CONTAINING PROTEIN 1"/>
    <property type="match status" value="1"/>
</dbReference>
<reference evidence="6" key="1">
    <citation type="submission" date="2017-02" db="UniProtKB">
        <authorList>
            <consortium name="WormBaseParasite"/>
        </authorList>
    </citation>
    <scope>IDENTIFICATION</scope>
</reference>
<keyword evidence="3" id="KW-0732">Signal</keyword>
<dbReference type="Proteomes" id="UP000274131">
    <property type="component" value="Unassembled WGS sequence"/>
</dbReference>
<dbReference type="InterPro" id="IPR038877">
    <property type="entry name" value="THSD1"/>
</dbReference>
<feature type="region of interest" description="Disordered" evidence="2">
    <location>
        <begin position="441"/>
        <end position="470"/>
    </location>
</feature>
<protein>
    <submittedName>
        <fullName evidence="6">Thrombospondin type-1 domain-containing protein 1</fullName>
    </submittedName>
</protein>
<evidence type="ECO:0000313" key="6">
    <source>
        <dbReference type="WBParaSite" id="EVEC_0001001401-mRNA-1"/>
    </source>
</evidence>
<dbReference type="FunFam" id="2.20.100.10:FF:000001">
    <property type="entry name" value="semaphorin-5A isoform X1"/>
    <property type="match status" value="1"/>
</dbReference>
<evidence type="ECO:0000256" key="2">
    <source>
        <dbReference type="SAM" id="MobiDB-lite"/>
    </source>
</evidence>
<sequence>MFIACPIITWIFLGSFVLSTVQENINNTLHSVFGKRIPALSQISVPLDTGKYLKVWNDGKTLCSVTATETAIFDQCCFPFISPAYKLFYNDVFVTNFSVVEPQLALEVPSEQRICQLLKLTKVFLRCEANKFFVCLQYRPTNVLPQMQNRFVDVVSVPVNSSVTVIPEQSFALPGLYRVQLKTDDKVLKESKVFKVENYGEFSLAFGQQSIFPQCRKSFKVSWTKAQCLDLSLNFRLRIFAVPEGGSVERSYYLEEIHLDASDSYALLPCSMFDIIYSHFCFELVSVQERTLYFYSWDKRCIKTENIDHVNGQWSAWSEWSQCSASCGDGSRSRFRHCNKPLPKGNGAFCPKSFVEYEKCTSVCPGSLVVEKNLEDHCSCGCHLNQTKGTFFARLKQNSPCQWIILAYGEHQPGCEMARSGNTENTMLTTEKTVTKRSIGIQLSTTSTPRLPRTRKESSSRETSSVQQTPRLRHSSLSCFADHELEYDYYEPVIPGSFLTPVQDFYSEIDIDQIIGESCLRDLDVAKTDAVTQA</sequence>
<evidence type="ECO:0000256" key="1">
    <source>
        <dbReference type="ARBA" id="ARBA00023157"/>
    </source>
</evidence>
<organism evidence="6">
    <name type="scientific">Enterobius vermicularis</name>
    <name type="common">Human pinworm</name>
    <dbReference type="NCBI Taxonomy" id="51028"/>
    <lineage>
        <taxon>Eukaryota</taxon>
        <taxon>Metazoa</taxon>
        <taxon>Ecdysozoa</taxon>
        <taxon>Nematoda</taxon>
        <taxon>Chromadorea</taxon>
        <taxon>Rhabditida</taxon>
        <taxon>Spirurina</taxon>
        <taxon>Oxyuridomorpha</taxon>
        <taxon>Oxyuroidea</taxon>
        <taxon>Oxyuridae</taxon>
        <taxon>Enterobius</taxon>
    </lineage>
</organism>
<dbReference type="AlphaFoldDB" id="A0A0N4VGT2"/>
<gene>
    <name evidence="4" type="ORF">EVEC_LOCUS9378</name>
</gene>
<dbReference type="GO" id="GO:0071944">
    <property type="term" value="C:cell periphery"/>
    <property type="evidence" value="ECO:0007669"/>
    <property type="project" value="TreeGrafter"/>
</dbReference>
<dbReference type="InterPro" id="IPR000884">
    <property type="entry name" value="TSP1_rpt"/>
</dbReference>
<dbReference type="STRING" id="51028.A0A0N4VGT2"/>
<dbReference type="InterPro" id="IPR036383">
    <property type="entry name" value="TSP1_rpt_sf"/>
</dbReference>
<keyword evidence="1" id="KW-1015">Disulfide bond</keyword>
<dbReference type="SUPFAM" id="SSF82895">
    <property type="entry name" value="TSP-1 type 1 repeat"/>
    <property type="match status" value="1"/>
</dbReference>
<dbReference type="PROSITE" id="PS50092">
    <property type="entry name" value="TSP1"/>
    <property type="match status" value="1"/>
</dbReference>
<proteinExistence type="predicted"/>
<evidence type="ECO:0000313" key="5">
    <source>
        <dbReference type="Proteomes" id="UP000274131"/>
    </source>
</evidence>
<dbReference type="OrthoDB" id="5855429at2759"/>
<evidence type="ECO:0000256" key="3">
    <source>
        <dbReference type="SAM" id="SignalP"/>
    </source>
</evidence>
<name>A0A0N4VGT2_ENTVE</name>
<feature type="chain" id="PRO_5043122909" evidence="3">
    <location>
        <begin position="23"/>
        <end position="534"/>
    </location>
</feature>
<dbReference type="EMBL" id="UXUI01009999">
    <property type="protein sequence ID" value="VDD94627.1"/>
    <property type="molecule type" value="Genomic_DNA"/>
</dbReference>
<dbReference type="SMART" id="SM00209">
    <property type="entry name" value="TSP1"/>
    <property type="match status" value="1"/>
</dbReference>
<dbReference type="Pfam" id="PF00090">
    <property type="entry name" value="TSP_1"/>
    <property type="match status" value="1"/>
</dbReference>
<dbReference type="WBParaSite" id="EVEC_0001001401-mRNA-1">
    <property type="protein sequence ID" value="EVEC_0001001401-mRNA-1"/>
    <property type="gene ID" value="EVEC_0001001401"/>
</dbReference>
<keyword evidence="5" id="KW-1185">Reference proteome</keyword>
<reference evidence="4 5" key="2">
    <citation type="submission" date="2018-10" db="EMBL/GenBank/DDBJ databases">
        <authorList>
            <consortium name="Pathogen Informatics"/>
        </authorList>
    </citation>
    <scope>NUCLEOTIDE SEQUENCE [LARGE SCALE GENOMIC DNA]</scope>
</reference>
<feature type="signal peptide" evidence="3">
    <location>
        <begin position="1"/>
        <end position="22"/>
    </location>
</feature>
<accession>A0A0N4VGT2</accession>
<evidence type="ECO:0000313" key="4">
    <source>
        <dbReference type="EMBL" id="VDD94627.1"/>
    </source>
</evidence>
<dbReference type="Gene3D" id="2.20.100.10">
    <property type="entry name" value="Thrombospondin type-1 (TSP1) repeat"/>
    <property type="match status" value="1"/>
</dbReference>